<dbReference type="EMBL" id="LCKD01000001">
    <property type="protein sequence ID" value="KKT90478.1"/>
    <property type="molecule type" value="Genomic_DNA"/>
</dbReference>
<protein>
    <submittedName>
        <fullName evidence="1">Uncharacterized protein</fullName>
    </submittedName>
</protein>
<sequence>MRVEKFVQRQNLLLKYTRTLVTSETIGLNRRRRRDVEEHHWHCCILYKLFDFPVMVEKKIKDELLLTSVAELKIAAKTRRESRLELIRQIRGRKMVIKELAGTRTLAIPEDLT</sequence>
<name>A0A0G1L3T0_9BACT</name>
<evidence type="ECO:0000313" key="2">
    <source>
        <dbReference type="Proteomes" id="UP000034368"/>
    </source>
</evidence>
<comment type="caution">
    <text evidence="1">The sequence shown here is derived from an EMBL/GenBank/DDBJ whole genome shotgun (WGS) entry which is preliminary data.</text>
</comment>
<organism evidence="1 2">
    <name type="scientific">Candidatus Yanofskybacteria bacterium GW2011_GWB1_45_11</name>
    <dbReference type="NCBI Taxonomy" id="1619026"/>
    <lineage>
        <taxon>Bacteria</taxon>
        <taxon>Candidatus Yanofskyibacteriota</taxon>
    </lineage>
</organism>
<reference evidence="1 2" key="1">
    <citation type="journal article" date="2015" name="Nature">
        <title>rRNA introns, odd ribosomes, and small enigmatic genomes across a large radiation of phyla.</title>
        <authorList>
            <person name="Brown C.T."/>
            <person name="Hug L.A."/>
            <person name="Thomas B.C."/>
            <person name="Sharon I."/>
            <person name="Castelle C.J."/>
            <person name="Singh A."/>
            <person name="Wilkins M.J."/>
            <person name="Williams K.H."/>
            <person name="Banfield J.F."/>
        </authorList>
    </citation>
    <scope>NUCLEOTIDE SEQUENCE [LARGE SCALE GENOMIC DNA]</scope>
</reference>
<accession>A0A0G1L3T0</accession>
<dbReference type="Proteomes" id="UP000034368">
    <property type="component" value="Unassembled WGS sequence"/>
</dbReference>
<gene>
    <name evidence="1" type="ORF">UW90_C0001G0066</name>
</gene>
<evidence type="ECO:0000313" key="1">
    <source>
        <dbReference type="EMBL" id="KKT90478.1"/>
    </source>
</evidence>
<dbReference type="AlphaFoldDB" id="A0A0G1L3T0"/>
<proteinExistence type="predicted"/>